<name>A0ABQ8YB25_9EUKA</name>
<sequence>MSQLIPPILPNVNTPLQRDSTIDDIKHMLNELEITPYNKILWRKVLELTKAKPFSSVEMVYNQFFELYPDCGKFLSQLITHQLYEDQTADVTRFFDQRLEKCHSGALWSVYLDYQERTHQLPESLERINPKELQEKIRIVLNAYERFEKGFGCDPSSGEIWMLYVNYLERIRDIAPIEKRLITVIEKAVTIPNTRLDELWKLYNMCDPELVIQQEQQLQFEQKKNKKQKLSEKEHQRFQTTDPNILKQRFKISKEIYQIRKRYLEQIDSDTIFPTPLKGSEGESKKLQLWHELITFEKSNPLKLQSKEQLFAEVCYFFDEALLFWPYFPSLWIEAIEWCCENSKLQMARRYHDEGIKHNPCSPIITFTLAEWYELEFEKIDIARELWLSQVDSEIGLINCLRAIQRIDGKLAAKCFFVEYKDQIPSPAGPNFYVEMARIEYKINKNSEDSRNIFEIGIQHFIQNPNFVLAYIDFLENLGEEKNLRVLFERVLKVMSKYHSLIVWKKFLQFEYNYHDLKRIQEIEKKISSIFGNIECNSLPFLQSRLKYKELTPLDEPFNSVFHKAINENEMGPNLLCFINPIKGFYQDKNRFVIDTQQIKREEKRKQKEKEKTQLPEIVEKFLDVLPKPEMFTIIGSNGINIKLNLVVPINEYHH</sequence>
<comment type="caution">
    <text evidence="5">The sequence shown here is derived from an EMBL/GenBank/DDBJ whole genome shotgun (WGS) entry which is preliminary data.</text>
</comment>
<evidence type="ECO:0000313" key="5">
    <source>
        <dbReference type="EMBL" id="KAJ6241789.1"/>
    </source>
</evidence>
<organism evidence="5 6">
    <name type="scientific">Anaeramoeba flamelloides</name>
    <dbReference type="NCBI Taxonomy" id="1746091"/>
    <lineage>
        <taxon>Eukaryota</taxon>
        <taxon>Metamonada</taxon>
        <taxon>Anaeramoebidae</taxon>
        <taxon>Anaeramoeba</taxon>
    </lineage>
</organism>
<dbReference type="PANTHER" id="PTHR19980">
    <property type="entry name" value="RNA CLEAVAGE STIMULATION FACTOR"/>
    <property type="match status" value="1"/>
</dbReference>
<dbReference type="InterPro" id="IPR003107">
    <property type="entry name" value="HAT"/>
</dbReference>
<comment type="subcellular location">
    <subcellularLocation>
        <location evidence="1">Nucleus</location>
    </subcellularLocation>
</comment>
<keyword evidence="2" id="KW-0677">Repeat</keyword>
<dbReference type="PANTHER" id="PTHR19980:SF0">
    <property type="entry name" value="CLEAVAGE STIMULATION FACTOR SUBUNIT 3"/>
    <property type="match status" value="1"/>
</dbReference>
<feature type="domain" description="Suppressor of forked" evidence="4">
    <location>
        <begin position="25"/>
        <end position="555"/>
    </location>
</feature>
<protein>
    <submittedName>
        <fullName evidence="5">RNA cleavage stimulation factor</fullName>
    </submittedName>
</protein>
<dbReference type="Pfam" id="PF05843">
    <property type="entry name" value="Suf"/>
    <property type="match status" value="1"/>
</dbReference>
<reference evidence="5" key="1">
    <citation type="submission" date="2022-08" db="EMBL/GenBank/DDBJ databases">
        <title>Novel sulfate-reducing endosymbionts in the free-living metamonad Anaeramoeba.</title>
        <authorList>
            <person name="Jerlstrom-Hultqvist J."/>
            <person name="Cepicka I."/>
            <person name="Gallot-Lavallee L."/>
            <person name="Salas-Leiva D."/>
            <person name="Curtis B.A."/>
            <person name="Zahonova K."/>
            <person name="Pipaliya S."/>
            <person name="Dacks J."/>
            <person name="Roger A.J."/>
        </authorList>
    </citation>
    <scope>NUCLEOTIDE SEQUENCE</scope>
    <source>
        <strain evidence="5">Schooner1</strain>
    </source>
</reference>
<dbReference type="InterPro" id="IPR045243">
    <property type="entry name" value="Rna14-like"/>
</dbReference>
<evidence type="ECO:0000313" key="6">
    <source>
        <dbReference type="Proteomes" id="UP001150062"/>
    </source>
</evidence>
<keyword evidence="3" id="KW-0539">Nucleus</keyword>
<accession>A0ABQ8YB25</accession>
<gene>
    <name evidence="5" type="ORF">M0813_00495</name>
</gene>
<dbReference type="SMART" id="SM00386">
    <property type="entry name" value="HAT"/>
    <property type="match status" value="5"/>
</dbReference>
<proteinExistence type="predicted"/>
<keyword evidence="6" id="KW-1185">Reference proteome</keyword>
<evidence type="ECO:0000259" key="4">
    <source>
        <dbReference type="Pfam" id="PF05843"/>
    </source>
</evidence>
<dbReference type="Proteomes" id="UP001150062">
    <property type="component" value="Unassembled WGS sequence"/>
</dbReference>
<evidence type="ECO:0000256" key="2">
    <source>
        <dbReference type="ARBA" id="ARBA00022737"/>
    </source>
</evidence>
<dbReference type="InterPro" id="IPR011990">
    <property type="entry name" value="TPR-like_helical_dom_sf"/>
</dbReference>
<dbReference type="SUPFAM" id="SSF48452">
    <property type="entry name" value="TPR-like"/>
    <property type="match status" value="1"/>
</dbReference>
<evidence type="ECO:0000256" key="3">
    <source>
        <dbReference type="ARBA" id="ARBA00023242"/>
    </source>
</evidence>
<evidence type="ECO:0000256" key="1">
    <source>
        <dbReference type="ARBA" id="ARBA00004123"/>
    </source>
</evidence>
<dbReference type="EMBL" id="JAOAOG010000191">
    <property type="protein sequence ID" value="KAJ6241789.1"/>
    <property type="molecule type" value="Genomic_DNA"/>
</dbReference>
<dbReference type="Gene3D" id="1.25.40.1040">
    <property type="match status" value="1"/>
</dbReference>
<dbReference type="InterPro" id="IPR008847">
    <property type="entry name" value="Suf"/>
</dbReference>